<evidence type="ECO:0000313" key="2">
    <source>
        <dbReference type="EMBL" id="WOJ90853.1"/>
    </source>
</evidence>
<keyword evidence="1" id="KW-0732">Signal</keyword>
<dbReference type="SUPFAM" id="SSF47175">
    <property type="entry name" value="Cytochromes"/>
    <property type="match status" value="1"/>
</dbReference>
<dbReference type="InterPro" id="IPR010980">
    <property type="entry name" value="Cyt_c/b562"/>
</dbReference>
<evidence type="ECO:0000313" key="3">
    <source>
        <dbReference type="Proteomes" id="UP001626536"/>
    </source>
</evidence>
<keyword evidence="3" id="KW-1185">Reference proteome</keyword>
<evidence type="ECO:0008006" key="4">
    <source>
        <dbReference type="Google" id="ProtNLM"/>
    </source>
</evidence>
<feature type="signal peptide" evidence="1">
    <location>
        <begin position="1"/>
        <end position="22"/>
    </location>
</feature>
<dbReference type="RefSeq" id="WP_407340440.1">
    <property type="nucleotide sequence ID" value="NZ_CP136862.1"/>
</dbReference>
<organism evidence="2 3">
    <name type="scientific">Methylocapsa polymorpha</name>
    <dbReference type="NCBI Taxonomy" id="3080828"/>
    <lineage>
        <taxon>Bacteria</taxon>
        <taxon>Pseudomonadati</taxon>
        <taxon>Pseudomonadota</taxon>
        <taxon>Alphaproteobacteria</taxon>
        <taxon>Hyphomicrobiales</taxon>
        <taxon>Beijerinckiaceae</taxon>
        <taxon>Methylocapsa</taxon>
    </lineage>
</organism>
<name>A0ABZ0HUH5_9HYPH</name>
<dbReference type="Gene3D" id="1.20.120.10">
    <property type="entry name" value="Cytochrome c/b562"/>
    <property type="match status" value="1"/>
</dbReference>
<feature type="chain" id="PRO_5046881530" description="Cytochrome c" evidence="1">
    <location>
        <begin position="23"/>
        <end position="136"/>
    </location>
</feature>
<sequence>MVRKAIILIATCAAVLGAPAYADHRDLDLHDYDDDLMRDLDKTIKYFEPDITAGNADGAKDDAAVLEDGFKYTQGYFAKKGDAEDAVQISKDGLELIAAAIKSVSENNFDAAAEAARGVARTCRACHDTYKPLNKK</sequence>
<reference evidence="2 3" key="1">
    <citation type="submission" date="2023-10" db="EMBL/GenBank/DDBJ databases">
        <title>Novel methanotroph of the genus Methylocapsa from a subarctic wetland.</title>
        <authorList>
            <person name="Belova S.E."/>
            <person name="Oshkin I.Y."/>
            <person name="Miroshnikov K."/>
            <person name="Dedysh S.N."/>
        </authorList>
    </citation>
    <scope>NUCLEOTIDE SEQUENCE [LARGE SCALE GENOMIC DNA]</scope>
    <source>
        <strain evidence="2 3">RX1</strain>
    </source>
</reference>
<dbReference type="Proteomes" id="UP001626536">
    <property type="component" value="Chromosome"/>
</dbReference>
<accession>A0ABZ0HUH5</accession>
<gene>
    <name evidence="2" type="ORF">RZS28_06105</name>
</gene>
<proteinExistence type="predicted"/>
<evidence type="ECO:0000256" key="1">
    <source>
        <dbReference type="SAM" id="SignalP"/>
    </source>
</evidence>
<protein>
    <recommendedName>
        <fullName evidence="4">Cytochrome c</fullName>
    </recommendedName>
</protein>
<dbReference type="EMBL" id="CP136862">
    <property type="protein sequence ID" value="WOJ90853.1"/>
    <property type="molecule type" value="Genomic_DNA"/>
</dbReference>